<keyword evidence="2" id="KW-1185">Reference proteome</keyword>
<dbReference type="EMBL" id="VULO01000007">
    <property type="protein sequence ID" value="MSS84521.1"/>
    <property type="molecule type" value="Genomic_DNA"/>
</dbReference>
<dbReference type="RefSeq" id="WP_154544945.1">
    <property type="nucleotide sequence ID" value="NZ_VULO01000007.1"/>
</dbReference>
<reference evidence="1 2" key="1">
    <citation type="submission" date="2019-08" db="EMBL/GenBank/DDBJ databases">
        <title>In-depth cultivation of the pig gut microbiome towards novel bacterial diversity and tailored functional studies.</title>
        <authorList>
            <person name="Wylensek D."/>
            <person name="Hitch T.C.A."/>
            <person name="Clavel T."/>
        </authorList>
    </citation>
    <scope>NUCLEOTIDE SEQUENCE [LARGE SCALE GENOMIC DNA]</scope>
    <source>
        <strain evidence="1 2">WB03_NA08</strain>
    </source>
</reference>
<organism evidence="1 2">
    <name type="scientific">Scrofimicrobium canadense</name>
    <dbReference type="NCBI Taxonomy" id="2652290"/>
    <lineage>
        <taxon>Bacteria</taxon>
        <taxon>Bacillati</taxon>
        <taxon>Actinomycetota</taxon>
        <taxon>Actinomycetes</taxon>
        <taxon>Actinomycetales</taxon>
        <taxon>Actinomycetaceae</taxon>
        <taxon>Scrofimicrobium</taxon>
    </lineage>
</organism>
<dbReference type="Proteomes" id="UP000470875">
    <property type="component" value="Unassembled WGS sequence"/>
</dbReference>
<name>A0A6N7W530_9ACTO</name>
<evidence type="ECO:0000313" key="1">
    <source>
        <dbReference type="EMBL" id="MSS84521.1"/>
    </source>
</evidence>
<sequence length="70" mass="7778">MFERHSVFTPRQSLMDAPLRLPIGHVIHPDEDPNAVFCEHCGADLKLNYYGPPKPLPARFLECDCGGDAA</sequence>
<gene>
    <name evidence="1" type="ORF">FYJ24_07030</name>
</gene>
<accession>A0A6N7W530</accession>
<dbReference type="AlphaFoldDB" id="A0A6N7W530"/>
<evidence type="ECO:0000313" key="2">
    <source>
        <dbReference type="Proteomes" id="UP000470875"/>
    </source>
</evidence>
<proteinExistence type="predicted"/>
<comment type="caution">
    <text evidence="1">The sequence shown here is derived from an EMBL/GenBank/DDBJ whole genome shotgun (WGS) entry which is preliminary data.</text>
</comment>
<protein>
    <submittedName>
        <fullName evidence="1">Uncharacterized protein</fullName>
    </submittedName>
</protein>